<evidence type="ECO:0000256" key="3">
    <source>
        <dbReference type="ARBA" id="ARBA00023125"/>
    </source>
</evidence>
<dbReference type="InterPro" id="IPR010998">
    <property type="entry name" value="Integrase_recombinase_N"/>
</dbReference>
<evidence type="ECO:0000259" key="7">
    <source>
        <dbReference type="PROSITE" id="PS51898"/>
    </source>
</evidence>
<dbReference type="AlphaFoldDB" id="A0A3Q8X9F0"/>
<dbReference type="InterPro" id="IPR013762">
    <property type="entry name" value="Integrase-like_cat_sf"/>
</dbReference>
<evidence type="ECO:0000256" key="2">
    <source>
        <dbReference type="ARBA" id="ARBA00022908"/>
    </source>
</evidence>
<keyword evidence="2" id="KW-0229">DNA integration</keyword>
<dbReference type="SUPFAM" id="SSF56349">
    <property type="entry name" value="DNA breaking-rejoining enzymes"/>
    <property type="match status" value="1"/>
</dbReference>
<dbReference type="InterPro" id="IPR044068">
    <property type="entry name" value="CB"/>
</dbReference>
<dbReference type="PANTHER" id="PTHR30349">
    <property type="entry name" value="PHAGE INTEGRASE-RELATED"/>
    <property type="match status" value="1"/>
</dbReference>
<dbReference type="InterPro" id="IPR004107">
    <property type="entry name" value="Integrase_SAM-like_N"/>
</dbReference>
<keyword evidence="10" id="KW-1185">Reference proteome</keyword>
<dbReference type="Pfam" id="PF14659">
    <property type="entry name" value="Phage_int_SAM_3"/>
    <property type="match status" value="1"/>
</dbReference>
<evidence type="ECO:0000256" key="4">
    <source>
        <dbReference type="ARBA" id="ARBA00023172"/>
    </source>
</evidence>
<dbReference type="KEGG" id="palb:EJC50_29635"/>
<gene>
    <name evidence="9" type="ORF">EJC50_29635</name>
</gene>
<comment type="similarity">
    <text evidence="1">Belongs to the 'phage' integrase family.</text>
</comment>
<dbReference type="PROSITE" id="PS51898">
    <property type="entry name" value="TYR_RECOMBINASE"/>
    <property type="match status" value="1"/>
</dbReference>
<feature type="compositionally biased region" description="Basic and acidic residues" evidence="6">
    <location>
        <begin position="33"/>
        <end position="44"/>
    </location>
</feature>
<evidence type="ECO:0000259" key="8">
    <source>
        <dbReference type="PROSITE" id="PS51900"/>
    </source>
</evidence>
<keyword evidence="3 5" id="KW-0238">DNA-binding</keyword>
<dbReference type="GO" id="GO:0015074">
    <property type="term" value="P:DNA integration"/>
    <property type="evidence" value="ECO:0007669"/>
    <property type="project" value="UniProtKB-KW"/>
</dbReference>
<dbReference type="EMBL" id="CP034437">
    <property type="protein sequence ID" value="AZN43392.1"/>
    <property type="molecule type" value="Genomic_DNA"/>
</dbReference>
<reference evidence="10" key="1">
    <citation type="submission" date="2018-12" db="EMBL/GenBank/DDBJ databases">
        <title>Genome sequence of Peanibacillus sp.</title>
        <authorList>
            <person name="Subramani G."/>
            <person name="Srinivasan S."/>
            <person name="Kim M.K."/>
        </authorList>
    </citation>
    <scope>NUCLEOTIDE SEQUENCE [LARGE SCALE GENOMIC DNA]</scope>
    <source>
        <strain evidence="10">18JY67-1</strain>
    </source>
</reference>
<feature type="region of interest" description="Disordered" evidence="6">
    <location>
        <begin position="15"/>
        <end position="44"/>
    </location>
</feature>
<dbReference type="CDD" id="cd01189">
    <property type="entry name" value="INT_ICEBs1_C_like"/>
    <property type="match status" value="1"/>
</dbReference>
<dbReference type="RefSeq" id="WP_126019880.1">
    <property type="nucleotide sequence ID" value="NZ_CP034437.1"/>
</dbReference>
<dbReference type="InterPro" id="IPR011010">
    <property type="entry name" value="DNA_brk_join_enz"/>
</dbReference>
<protein>
    <submittedName>
        <fullName evidence="9">Site-specific integrase</fullName>
    </submittedName>
</protein>
<dbReference type="PANTHER" id="PTHR30349:SF64">
    <property type="entry name" value="PROPHAGE INTEGRASE INTD-RELATED"/>
    <property type="match status" value="1"/>
</dbReference>
<dbReference type="GO" id="GO:0006310">
    <property type="term" value="P:DNA recombination"/>
    <property type="evidence" value="ECO:0007669"/>
    <property type="project" value="UniProtKB-KW"/>
</dbReference>
<name>A0A3Q8X9F0_9BACL</name>
<feature type="domain" description="Tyr recombinase" evidence="7">
    <location>
        <begin position="181"/>
        <end position="388"/>
    </location>
</feature>
<dbReference type="Pfam" id="PF00589">
    <property type="entry name" value="Phage_integrase"/>
    <property type="match status" value="1"/>
</dbReference>
<dbReference type="Gene3D" id="1.10.443.10">
    <property type="entry name" value="Intergrase catalytic core"/>
    <property type="match status" value="1"/>
</dbReference>
<evidence type="ECO:0000313" key="9">
    <source>
        <dbReference type="EMBL" id="AZN43392.1"/>
    </source>
</evidence>
<sequence length="406" mass="46693">MASFKKIPSNNKQGYKWVCIKDGPPDPVTGKRNQIERRGDTKKEAEARVDAALASLKNDGINQKKIKSLHFEQVAEEWIEAYSRGPVKKSTVRSRKNSIDIINKFIASVNIDKITHRTHQNILNELFDKGYSRSHIESAHVTANLIYKYAILVKYRKDNPATGATIPVKSVTVEEIENNPIEEKYLEKNELTELLNAVVQHGLPDDKEMFYLMAFSGMRSGEMIALKDTDFNFDTNEMRVTKTLYNPDNNAKKYELTPPKTKGSIRTIDLDPTIIDLVKEHIKRQKKIRMSVMHFNPEYHDEKFLFCNEDGYPIIQKTVNRRLERLITKTSIKKKATSHIFRHTHISMLAEAGVDLPTIMKRVGHDDPKTTLQIYTHVTDKMKKDAGEKVNIHFKDILQGARSQEM</sequence>
<accession>A0A3Q8X9F0</accession>
<dbReference type="Gene3D" id="1.10.150.130">
    <property type="match status" value="1"/>
</dbReference>
<dbReference type="OrthoDB" id="9803188at2"/>
<keyword evidence="4" id="KW-0233">DNA recombination</keyword>
<feature type="domain" description="Core-binding (CB)" evidence="8">
    <location>
        <begin position="69"/>
        <end position="151"/>
    </location>
</feature>
<dbReference type="PROSITE" id="PS51900">
    <property type="entry name" value="CB"/>
    <property type="match status" value="1"/>
</dbReference>
<evidence type="ECO:0000256" key="5">
    <source>
        <dbReference type="PROSITE-ProRule" id="PRU01248"/>
    </source>
</evidence>
<evidence type="ECO:0000256" key="6">
    <source>
        <dbReference type="SAM" id="MobiDB-lite"/>
    </source>
</evidence>
<dbReference type="InterPro" id="IPR050090">
    <property type="entry name" value="Tyrosine_recombinase_XerCD"/>
</dbReference>
<proteinExistence type="inferred from homology"/>
<organism evidence="9 10">
    <name type="scientific">Paenibacillus albus</name>
    <dbReference type="NCBI Taxonomy" id="2495582"/>
    <lineage>
        <taxon>Bacteria</taxon>
        <taxon>Bacillati</taxon>
        <taxon>Bacillota</taxon>
        <taxon>Bacilli</taxon>
        <taxon>Bacillales</taxon>
        <taxon>Paenibacillaceae</taxon>
        <taxon>Paenibacillus</taxon>
    </lineage>
</organism>
<evidence type="ECO:0000313" key="10">
    <source>
        <dbReference type="Proteomes" id="UP000272528"/>
    </source>
</evidence>
<dbReference type="GO" id="GO:0003677">
    <property type="term" value="F:DNA binding"/>
    <property type="evidence" value="ECO:0007669"/>
    <property type="project" value="UniProtKB-UniRule"/>
</dbReference>
<dbReference type="InterPro" id="IPR002104">
    <property type="entry name" value="Integrase_catalytic"/>
</dbReference>
<evidence type="ECO:0000256" key="1">
    <source>
        <dbReference type="ARBA" id="ARBA00008857"/>
    </source>
</evidence>
<dbReference type="Proteomes" id="UP000272528">
    <property type="component" value="Chromosome"/>
</dbReference>